<comment type="caution">
    <text evidence="2">The sequence shown here is derived from an EMBL/GenBank/DDBJ whole genome shotgun (WGS) entry which is preliminary data.</text>
</comment>
<proteinExistence type="predicted"/>
<evidence type="ECO:0000256" key="1">
    <source>
        <dbReference type="SAM" id="SignalP"/>
    </source>
</evidence>
<reference evidence="2 3" key="1">
    <citation type="journal article" date="2010" name="J. Bacteriol.">
        <title>Genome sequences of Pelagibaca bermudensis HTCC2601T and Maritimibacter alkaliphilus HTCC2654T, the type strains of two marine Roseobacter genera.</title>
        <authorList>
            <person name="Thrash J.C."/>
            <person name="Cho J.C."/>
            <person name="Ferriera S."/>
            <person name="Johnson J."/>
            <person name="Vergin K.L."/>
            <person name="Giovannoni S.J."/>
        </authorList>
    </citation>
    <scope>NUCLEOTIDE SEQUENCE [LARGE SCALE GENOMIC DNA]</scope>
    <source>
        <strain evidence="2 3">HTCC2654</strain>
    </source>
</reference>
<dbReference type="AlphaFoldDB" id="A3VCI7"/>
<evidence type="ECO:0000313" key="2">
    <source>
        <dbReference type="EMBL" id="EAQ13853.1"/>
    </source>
</evidence>
<keyword evidence="3" id="KW-1185">Reference proteome</keyword>
<feature type="chain" id="PRO_5002661850" description="Lipoprotein" evidence="1">
    <location>
        <begin position="19"/>
        <end position="197"/>
    </location>
</feature>
<dbReference type="Proteomes" id="UP000002931">
    <property type="component" value="Unassembled WGS sequence"/>
</dbReference>
<gene>
    <name evidence="2" type="ORF">RB2654_12309</name>
</gene>
<dbReference type="OrthoDB" id="7666390at2"/>
<dbReference type="STRING" id="314271.RB2654_12309"/>
<dbReference type="HOGENOM" id="CLU_1420495_0_0_5"/>
<evidence type="ECO:0000313" key="3">
    <source>
        <dbReference type="Proteomes" id="UP000002931"/>
    </source>
</evidence>
<dbReference type="eggNOG" id="ENOG50315W2">
    <property type="taxonomic scope" value="Bacteria"/>
</dbReference>
<organism evidence="2 3">
    <name type="scientific">Maritimibacter alkaliphilus HTCC2654</name>
    <dbReference type="NCBI Taxonomy" id="314271"/>
    <lineage>
        <taxon>Bacteria</taxon>
        <taxon>Pseudomonadati</taxon>
        <taxon>Pseudomonadota</taxon>
        <taxon>Alphaproteobacteria</taxon>
        <taxon>Rhodobacterales</taxon>
        <taxon>Roseobacteraceae</taxon>
        <taxon>Maritimibacter</taxon>
    </lineage>
</organism>
<name>A3VCI7_9RHOB</name>
<accession>A3VCI7</accession>
<dbReference type="PROSITE" id="PS51257">
    <property type="entry name" value="PROKAR_LIPOPROTEIN"/>
    <property type="match status" value="1"/>
</dbReference>
<feature type="signal peptide" evidence="1">
    <location>
        <begin position="1"/>
        <end position="18"/>
    </location>
</feature>
<dbReference type="RefSeq" id="WP_008332007.1">
    <property type="nucleotide sequence ID" value="NZ_CH902578.1"/>
</dbReference>
<keyword evidence="1" id="KW-0732">Signal</keyword>
<sequence>MRRILLSIILLFGLAACAAESKWASTEEVTRATYVHNGPPMISLFTVVGRNNGQGGHAALMINGSQRILFDPAGTWYHPQIPERNDVHFGISEPAVEFYIDYHARITWDVYRHDIIVSPAVAEKAIRLVQEYGAVPKAMCTQAVTAVLRQLPGFESIGSTLFPVAAMKDFKALPGVTERFYQDDDPNDNDYILAPHV</sequence>
<dbReference type="EMBL" id="AAMT01000003">
    <property type="protein sequence ID" value="EAQ13853.1"/>
    <property type="molecule type" value="Genomic_DNA"/>
</dbReference>
<evidence type="ECO:0008006" key="4">
    <source>
        <dbReference type="Google" id="ProtNLM"/>
    </source>
</evidence>
<protein>
    <recommendedName>
        <fullName evidence="4">Lipoprotein</fullName>
    </recommendedName>
</protein>